<name>A0ABV6BH20_9GAMM</name>
<accession>A0ABV6BH20</accession>
<gene>
    <name evidence="4" type="ORF">ACFFJP_13910</name>
</gene>
<dbReference type="InterPro" id="IPR001375">
    <property type="entry name" value="Peptidase_S9_cat"/>
</dbReference>
<evidence type="ECO:0000313" key="5">
    <source>
        <dbReference type="Proteomes" id="UP001589813"/>
    </source>
</evidence>
<comment type="caution">
    <text evidence="4">The sequence shown here is derived from an EMBL/GenBank/DDBJ whole genome shotgun (WGS) entry which is preliminary data.</text>
</comment>
<feature type="domain" description="Peptidase S9 prolyl oligopeptidase catalytic" evidence="3">
    <location>
        <begin position="477"/>
        <end position="671"/>
    </location>
</feature>
<evidence type="ECO:0000313" key="4">
    <source>
        <dbReference type="EMBL" id="MFC0049387.1"/>
    </source>
</evidence>
<keyword evidence="2" id="KW-0732">Signal</keyword>
<feature type="signal peptide" evidence="2">
    <location>
        <begin position="1"/>
        <end position="35"/>
    </location>
</feature>
<evidence type="ECO:0000256" key="1">
    <source>
        <dbReference type="ARBA" id="ARBA00022801"/>
    </source>
</evidence>
<dbReference type="Proteomes" id="UP001589813">
    <property type="component" value="Unassembled WGS sequence"/>
</dbReference>
<sequence>MHSTSISRALRVLRRCGLWCLVFSACTLPATALWADQLLTQELPPLPRTTSADLGLLRQQTEQQQALPVYPLAYFFQHEQFSDPRLTKPLLSPDGQWLLYWRQQGFSYWLCRSRGDGEEQVLLKQRQPPPPSMVFSQDQQGVWLGATDLLQYLDLNRKALRTIWQPGFALPGSKQLPGKSAVSLLQLSSHGGILQWQRDAHAAVDYQYWLVNAQSTARLLHQQTQPLQQLWLSTEAKPELLLQFSGNRFDTEIQLKPAANRQFQPLLLCPAPARCVPLARQHDNGHWWLLSDQQRDGLSLLQLSTAGSAVWLTAPEANPAARQPDLSDVLFSAGGDLLASARLTDQLRWYGHTTAWQQLLPKVQALAPTGSMQLQLAGQNRILLASFSFSDRQQQQHWRVQISPQGQLLQAQPLQLTPRRQEKPGVPAQLLVWISSDGEAIPGYVYLPPGRPLAQSPIIALPHGGPFEQSKPEYNVLVQLLVNRGFIVLQPNYRSSTGFGRRFITLARGDFGQHNPALQDVISGLDWLIKHGIGDAQQQAMIGHSFGAYLALQGLSSEPQRFRFALALAAPVDLAATLQRYVPQAATPPQQRPLSLELNDFGVRWQDPAWQQQMSSEAPLAQAAQIQRPLYLWAGGLDDRIDAGTLLRYQKLLQQLQKPVRMWLDPNAGHQPQSLLSRQLQLYLTASISLAHLKTAPPLLPMQPAQATEQTGLSLQQASLEELDQQLQALEIVLPPAVN</sequence>
<feature type="chain" id="PRO_5046279342" evidence="2">
    <location>
        <begin position="36"/>
        <end position="739"/>
    </location>
</feature>
<dbReference type="SUPFAM" id="SSF53474">
    <property type="entry name" value="alpha/beta-Hydrolases"/>
    <property type="match status" value="1"/>
</dbReference>
<keyword evidence="1 4" id="KW-0378">Hydrolase</keyword>
<evidence type="ECO:0000259" key="3">
    <source>
        <dbReference type="Pfam" id="PF00326"/>
    </source>
</evidence>
<dbReference type="Pfam" id="PF00326">
    <property type="entry name" value="Peptidase_S9"/>
    <property type="match status" value="1"/>
</dbReference>
<dbReference type="SUPFAM" id="SSF82171">
    <property type="entry name" value="DPP6 N-terminal domain-like"/>
    <property type="match status" value="1"/>
</dbReference>
<dbReference type="PANTHER" id="PTHR42776">
    <property type="entry name" value="SERINE PEPTIDASE S9 FAMILY MEMBER"/>
    <property type="match status" value="1"/>
</dbReference>
<dbReference type="RefSeq" id="WP_377245119.1">
    <property type="nucleotide sequence ID" value="NZ_JBHLXP010000003.1"/>
</dbReference>
<keyword evidence="5" id="KW-1185">Reference proteome</keyword>
<reference evidence="4 5" key="1">
    <citation type="submission" date="2024-09" db="EMBL/GenBank/DDBJ databases">
        <authorList>
            <person name="Sun Q."/>
            <person name="Mori K."/>
        </authorList>
    </citation>
    <scope>NUCLEOTIDE SEQUENCE [LARGE SCALE GENOMIC DNA]</scope>
    <source>
        <strain evidence="4 5">KCTC 23315</strain>
    </source>
</reference>
<evidence type="ECO:0000256" key="2">
    <source>
        <dbReference type="SAM" id="SignalP"/>
    </source>
</evidence>
<dbReference type="EMBL" id="JBHLXP010000003">
    <property type="protein sequence ID" value="MFC0049387.1"/>
    <property type="molecule type" value="Genomic_DNA"/>
</dbReference>
<organism evidence="4 5">
    <name type="scientific">Rheinheimera tilapiae</name>
    <dbReference type="NCBI Taxonomy" id="875043"/>
    <lineage>
        <taxon>Bacteria</taxon>
        <taxon>Pseudomonadati</taxon>
        <taxon>Pseudomonadota</taxon>
        <taxon>Gammaproteobacteria</taxon>
        <taxon>Chromatiales</taxon>
        <taxon>Chromatiaceae</taxon>
        <taxon>Rheinheimera</taxon>
    </lineage>
</organism>
<dbReference type="Gene3D" id="3.40.50.1820">
    <property type="entry name" value="alpha/beta hydrolase"/>
    <property type="match status" value="1"/>
</dbReference>
<dbReference type="PANTHER" id="PTHR42776:SF27">
    <property type="entry name" value="DIPEPTIDYL PEPTIDASE FAMILY MEMBER 6"/>
    <property type="match status" value="1"/>
</dbReference>
<protein>
    <submittedName>
        <fullName evidence="4">Alpha/beta hydrolase family protein</fullName>
        <ecNumber evidence="4">3.4.-.-</ecNumber>
    </submittedName>
</protein>
<proteinExistence type="predicted"/>
<dbReference type="InterPro" id="IPR029058">
    <property type="entry name" value="AB_hydrolase_fold"/>
</dbReference>
<dbReference type="EC" id="3.4.-.-" evidence="4"/>
<dbReference type="GO" id="GO:0016787">
    <property type="term" value="F:hydrolase activity"/>
    <property type="evidence" value="ECO:0007669"/>
    <property type="project" value="UniProtKB-KW"/>
</dbReference>